<feature type="chain" id="PRO_5045503422" evidence="2">
    <location>
        <begin position="23"/>
        <end position="129"/>
    </location>
</feature>
<evidence type="ECO:0000313" key="4">
    <source>
        <dbReference type="Proteomes" id="UP000316142"/>
    </source>
</evidence>
<keyword evidence="2" id="KW-0732">Signal</keyword>
<keyword evidence="4" id="KW-1185">Reference proteome</keyword>
<accession>A0ABY2Z8E9</accession>
<organism evidence="3 4">
    <name type="scientific">Pantoea anthophila</name>
    <dbReference type="NCBI Taxonomy" id="470931"/>
    <lineage>
        <taxon>Bacteria</taxon>
        <taxon>Pseudomonadati</taxon>
        <taxon>Pseudomonadota</taxon>
        <taxon>Gammaproteobacteria</taxon>
        <taxon>Enterobacterales</taxon>
        <taxon>Erwiniaceae</taxon>
        <taxon>Pantoea</taxon>
    </lineage>
</organism>
<feature type="region of interest" description="Disordered" evidence="1">
    <location>
        <begin position="67"/>
        <end position="129"/>
    </location>
</feature>
<dbReference type="Pfam" id="PF06476">
    <property type="entry name" value="DUF1090"/>
    <property type="match status" value="1"/>
</dbReference>
<dbReference type="RefSeq" id="WP_009092965.1">
    <property type="nucleotide sequence ID" value="NZ_CP122311.1"/>
</dbReference>
<protein>
    <submittedName>
        <fullName evidence="3">DUF1090 domain-containing protein</fullName>
    </submittedName>
</protein>
<evidence type="ECO:0000313" key="3">
    <source>
        <dbReference type="EMBL" id="TPV28846.1"/>
    </source>
</evidence>
<feature type="compositionally biased region" description="Basic and acidic residues" evidence="1">
    <location>
        <begin position="74"/>
        <end position="129"/>
    </location>
</feature>
<dbReference type="EMBL" id="VHIZ01000037">
    <property type="protein sequence ID" value="TPV28846.1"/>
    <property type="molecule type" value="Genomic_DNA"/>
</dbReference>
<evidence type="ECO:0000256" key="1">
    <source>
        <dbReference type="SAM" id="MobiDB-lite"/>
    </source>
</evidence>
<evidence type="ECO:0000256" key="2">
    <source>
        <dbReference type="SAM" id="SignalP"/>
    </source>
</evidence>
<proteinExistence type="predicted"/>
<gene>
    <name evidence="3" type="ORF">FJW00_07785</name>
</gene>
<comment type="caution">
    <text evidence="3">The sequence shown here is derived from an EMBL/GenBank/DDBJ whole genome shotgun (WGS) entry which is preliminary data.</text>
</comment>
<name>A0ABY2Z8E9_9GAMM</name>
<dbReference type="InterPro" id="IPR009468">
    <property type="entry name" value="DUF1090"/>
</dbReference>
<reference evidence="3 4" key="1">
    <citation type="submission" date="2019-06" db="EMBL/GenBank/DDBJ databases">
        <title>Taxogenomics and systematics of the genus Pantoea.</title>
        <authorList>
            <person name="Tambong J.T."/>
        </authorList>
    </citation>
    <scope>NUCLEOTIDE SEQUENCE [LARGE SCALE GENOMIC DNA]</scope>
    <source>
        <strain evidence="3 4">LMG 2558</strain>
    </source>
</reference>
<sequence length="129" mass="14587">MKKTLLALSLCLLPLTFTAAHADSALTGCAAKKQEIETQLSFARQHNNSHQIAGLEKARREVEEHCTESGLLKQRQEKVAEKRSKVQEREQELAQAKAEERSASKIRKREEKLAEARQDLKEAEQALTH</sequence>
<feature type="signal peptide" evidence="2">
    <location>
        <begin position="1"/>
        <end position="22"/>
    </location>
</feature>
<dbReference type="Proteomes" id="UP000316142">
    <property type="component" value="Unassembled WGS sequence"/>
</dbReference>